<organism evidence="1 2">
    <name type="scientific">Pisolithus microcarpus 441</name>
    <dbReference type="NCBI Taxonomy" id="765257"/>
    <lineage>
        <taxon>Eukaryota</taxon>
        <taxon>Fungi</taxon>
        <taxon>Dikarya</taxon>
        <taxon>Basidiomycota</taxon>
        <taxon>Agaricomycotina</taxon>
        <taxon>Agaricomycetes</taxon>
        <taxon>Agaricomycetidae</taxon>
        <taxon>Boletales</taxon>
        <taxon>Sclerodermatineae</taxon>
        <taxon>Pisolithaceae</taxon>
        <taxon>Pisolithus</taxon>
    </lineage>
</organism>
<dbReference type="Proteomes" id="UP000054018">
    <property type="component" value="Unassembled WGS sequence"/>
</dbReference>
<name>A0A0C9ZB75_9AGAM</name>
<evidence type="ECO:0000313" key="2">
    <source>
        <dbReference type="Proteomes" id="UP000054018"/>
    </source>
</evidence>
<accession>A0A0C9ZB75</accession>
<reference evidence="2" key="2">
    <citation type="submission" date="2015-01" db="EMBL/GenBank/DDBJ databases">
        <title>Evolutionary Origins and Diversification of the Mycorrhizal Mutualists.</title>
        <authorList>
            <consortium name="DOE Joint Genome Institute"/>
            <consortium name="Mycorrhizal Genomics Consortium"/>
            <person name="Kohler A."/>
            <person name="Kuo A."/>
            <person name="Nagy L.G."/>
            <person name="Floudas D."/>
            <person name="Copeland A."/>
            <person name="Barry K.W."/>
            <person name="Cichocki N."/>
            <person name="Veneault-Fourrey C."/>
            <person name="LaButti K."/>
            <person name="Lindquist E.A."/>
            <person name="Lipzen A."/>
            <person name="Lundell T."/>
            <person name="Morin E."/>
            <person name="Murat C."/>
            <person name="Riley R."/>
            <person name="Ohm R."/>
            <person name="Sun H."/>
            <person name="Tunlid A."/>
            <person name="Henrissat B."/>
            <person name="Grigoriev I.V."/>
            <person name="Hibbett D.S."/>
            <person name="Martin F."/>
        </authorList>
    </citation>
    <scope>NUCLEOTIDE SEQUENCE [LARGE SCALE GENOMIC DNA]</scope>
    <source>
        <strain evidence="2">441</strain>
    </source>
</reference>
<dbReference type="EMBL" id="KN833779">
    <property type="protein sequence ID" value="KIK19747.1"/>
    <property type="molecule type" value="Genomic_DNA"/>
</dbReference>
<sequence>MGLLGFMNSECPDIIARIRMRKVGLYHLSTCGEQRWWWWDLQGYSEVVDHAAAISAAVNADSLASSNDPSLHPPHLVALRPFPPL</sequence>
<dbReference type="HOGENOM" id="CLU_2513525_0_0_1"/>
<dbReference type="AlphaFoldDB" id="A0A0C9ZB75"/>
<protein>
    <submittedName>
        <fullName evidence="1">Uncharacterized protein</fullName>
    </submittedName>
</protein>
<keyword evidence="2" id="KW-1185">Reference proteome</keyword>
<gene>
    <name evidence="1" type="ORF">PISMIDRAFT_618461</name>
</gene>
<reference evidence="1 2" key="1">
    <citation type="submission" date="2014-04" db="EMBL/GenBank/DDBJ databases">
        <authorList>
            <consortium name="DOE Joint Genome Institute"/>
            <person name="Kuo A."/>
            <person name="Kohler A."/>
            <person name="Costa M.D."/>
            <person name="Nagy L.G."/>
            <person name="Floudas D."/>
            <person name="Copeland A."/>
            <person name="Barry K.W."/>
            <person name="Cichocki N."/>
            <person name="Veneault-Fourrey C."/>
            <person name="LaButti K."/>
            <person name="Lindquist E.A."/>
            <person name="Lipzen A."/>
            <person name="Lundell T."/>
            <person name="Morin E."/>
            <person name="Murat C."/>
            <person name="Sun H."/>
            <person name="Tunlid A."/>
            <person name="Henrissat B."/>
            <person name="Grigoriev I.V."/>
            <person name="Hibbett D.S."/>
            <person name="Martin F."/>
            <person name="Nordberg H.P."/>
            <person name="Cantor M.N."/>
            <person name="Hua S.X."/>
        </authorList>
    </citation>
    <scope>NUCLEOTIDE SEQUENCE [LARGE SCALE GENOMIC DNA]</scope>
    <source>
        <strain evidence="1 2">441</strain>
    </source>
</reference>
<proteinExistence type="predicted"/>
<evidence type="ECO:0000313" key="1">
    <source>
        <dbReference type="EMBL" id="KIK19747.1"/>
    </source>
</evidence>